<dbReference type="Pfam" id="PF00589">
    <property type="entry name" value="Phage_integrase"/>
    <property type="match status" value="1"/>
</dbReference>
<name>A0AAU8CCJ1_9EURY</name>
<dbReference type="CDD" id="cd00397">
    <property type="entry name" value="DNA_BRE_C"/>
    <property type="match status" value="1"/>
</dbReference>
<evidence type="ECO:0000256" key="1">
    <source>
        <dbReference type="ARBA" id="ARBA00023125"/>
    </source>
</evidence>
<dbReference type="EMBL" id="CP159204">
    <property type="protein sequence ID" value="XCF16839.1"/>
    <property type="molecule type" value="Genomic_DNA"/>
</dbReference>
<evidence type="ECO:0000256" key="2">
    <source>
        <dbReference type="ARBA" id="ARBA00023172"/>
    </source>
</evidence>
<evidence type="ECO:0000256" key="4">
    <source>
        <dbReference type="SAM" id="MobiDB-lite"/>
    </source>
</evidence>
<keyword evidence="1 3" id="KW-0238">DNA-binding</keyword>
<sequence length="353" mass="40594">MTERRRRDPSDLTPREAKERYLRRRRTDSTEKSVQGFHSRLKLFVEWCEGVGITRIGDLQPYDINEYYDIRSGDVAPSTVEGEMYTLKKFCEFLEQLGAVDDDLAEKVPIPDVPEEARSSDTKLDSDQALALINFHRNNPATFGTRAHVFLELAWYTGARQGGLRALDVRDFDRDQHCLEFRHRPSTGTPLKNKLHGERAVGIPSETTRAVSQYLNKHRYEVHDDHGRQPLLASRNGRPTDNTVRVWSYLATLPCTAGSCPHGKEPPSCDWTERDQASKCPSSRAPHHVRTGSITWQLNSGIPIEVVSQRVNAGVDVIEEYYDKPSTEELWRRRRQQMEQRRNHLDNLDLTDD</sequence>
<dbReference type="GO" id="GO:0003677">
    <property type="term" value="F:DNA binding"/>
    <property type="evidence" value="ECO:0007669"/>
    <property type="project" value="UniProtKB-UniRule"/>
</dbReference>
<feature type="region of interest" description="Disordered" evidence="4">
    <location>
        <begin position="1"/>
        <end position="27"/>
    </location>
</feature>
<dbReference type="GeneID" id="91107923"/>
<feature type="compositionally biased region" description="Basic and acidic residues" evidence="4">
    <location>
        <begin position="1"/>
        <end position="20"/>
    </location>
</feature>
<dbReference type="InterPro" id="IPR010998">
    <property type="entry name" value="Integrase_recombinase_N"/>
</dbReference>
<dbReference type="GO" id="GO:0006310">
    <property type="term" value="P:DNA recombination"/>
    <property type="evidence" value="ECO:0007669"/>
    <property type="project" value="UniProtKB-KW"/>
</dbReference>
<organism evidence="7">
    <name type="scientific">Halobacterium sp. NMX12-1</name>
    <dbReference type="NCBI Taxonomy" id="3166650"/>
    <lineage>
        <taxon>Archaea</taxon>
        <taxon>Methanobacteriati</taxon>
        <taxon>Methanobacteriota</taxon>
        <taxon>Stenosarchaea group</taxon>
        <taxon>Halobacteria</taxon>
        <taxon>Halobacteriales</taxon>
        <taxon>Halobacteriaceae</taxon>
        <taxon>Halobacterium</taxon>
    </lineage>
</organism>
<dbReference type="PROSITE" id="PS51898">
    <property type="entry name" value="TYR_RECOMBINASE"/>
    <property type="match status" value="1"/>
</dbReference>
<dbReference type="PROSITE" id="PS51900">
    <property type="entry name" value="CB"/>
    <property type="match status" value="1"/>
</dbReference>
<dbReference type="SUPFAM" id="SSF56349">
    <property type="entry name" value="DNA breaking-rejoining enzymes"/>
    <property type="match status" value="1"/>
</dbReference>
<dbReference type="InterPro" id="IPR013762">
    <property type="entry name" value="Integrase-like_cat_sf"/>
</dbReference>
<keyword evidence="2" id="KW-0233">DNA recombination</keyword>
<dbReference type="GO" id="GO:0015074">
    <property type="term" value="P:DNA integration"/>
    <property type="evidence" value="ECO:0007669"/>
    <property type="project" value="InterPro"/>
</dbReference>
<proteinExistence type="predicted"/>
<dbReference type="Gene3D" id="1.10.443.10">
    <property type="entry name" value="Intergrase catalytic core"/>
    <property type="match status" value="1"/>
</dbReference>
<evidence type="ECO:0000256" key="3">
    <source>
        <dbReference type="PROSITE-ProRule" id="PRU01248"/>
    </source>
</evidence>
<feature type="domain" description="Core-binding (CB)" evidence="6">
    <location>
        <begin position="12"/>
        <end position="95"/>
    </location>
</feature>
<evidence type="ECO:0000259" key="6">
    <source>
        <dbReference type="PROSITE" id="PS51900"/>
    </source>
</evidence>
<dbReference type="KEGG" id="hanx:ABSL23_02195"/>
<evidence type="ECO:0000259" key="5">
    <source>
        <dbReference type="PROSITE" id="PS51898"/>
    </source>
</evidence>
<evidence type="ECO:0000313" key="7">
    <source>
        <dbReference type="EMBL" id="XCF16839.1"/>
    </source>
</evidence>
<reference evidence="7" key="1">
    <citation type="submission" date="2024-06" db="EMBL/GenBank/DDBJ databases">
        <title>Genome Sequence of an extremely halophilic archaeon isolated from Permian era halite, Salado Formation, Carlsbad, New Mexico: Halobacterium sp. strain NMX12-1.</title>
        <authorList>
            <person name="Sotoa L."/>
            <person name="DasSarma P."/>
            <person name="Anton B.P."/>
            <person name="Vincze T."/>
            <person name="Verma I."/>
            <person name="Eralp B."/>
            <person name="Powers D.W."/>
            <person name="Dozier B.L."/>
            <person name="Roberts R.J."/>
            <person name="DasSarma S."/>
        </authorList>
    </citation>
    <scope>NUCLEOTIDE SEQUENCE</scope>
    <source>
        <strain evidence="7">NMX12-1</strain>
    </source>
</reference>
<dbReference type="InterPro" id="IPR002104">
    <property type="entry name" value="Integrase_catalytic"/>
</dbReference>
<accession>A0AAU8CCJ1</accession>
<dbReference type="RefSeq" id="WP_353634585.1">
    <property type="nucleotide sequence ID" value="NZ_CP159204.1"/>
</dbReference>
<gene>
    <name evidence="7" type="ORF">ABSL23_02195</name>
</gene>
<dbReference type="InterPro" id="IPR044068">
    <property type="entry name" value="CB"/>
</dbReference>
<dbReference type="Gene3D" id="1.10.150.130">
    <property type="match status" value="1"/>
</dbReference>
<protein>
    <submittedName>
        <fullName evidence="7">Tyrosine-type recombinase/integrase</fullName>
    </submittedName>
</protein>
<dbReference type="InterPro" id="IPR011010">
    <property type="entry name" value="DNA_brk_join_enz"/>
</dbReference>
<feature type="domain" description="Tyr recombinase" evidence="5">
    <location>
        <begin position="119"/>
        <end position="335"/>
    </location>
</feature>
<dbReference type="AlphaFoldDB" id="A0AAU8CCJ1"/>